<dbReference type="InterPro" id="IPR038418">
    <property type="entry name" value="6-PTP_synth/QueD_sf"/>
</dbReference>
<dbReference type="GO" id="GO:0070497">
    <property type="term" value="F:6-carboxytetrahydropterin synthase activity"/>
    <property type="evidence" value="ECO:0007669"/>
    <property type="project" value="UniProtKB-EC"/>
</dbReference>
<name>A0A451D4Q2_9GAMM</name>
<dbReference type="AlphaFoldDB" id="A0A451D4Q2"/>
<reference evidence="12 13" key="1">
    <citation type="submission" date="2019-02" db="EMBL/GenBank/DDBJ databases">
        <authorList>
            <person name="Manzano-Marin A."/>
            <person name="Manzano-Marin A."/>
        </authorList>
    </citation>
    <scope>NUCLEOTIDE SEQUENCE [LARGE SCALE GENOMIC DNA]</scope>
    <source>
        <strain evidence="12 13">ErCisplendens/pseudotsugae</strain>
    </source>
</reference>
<keyword evidence="5 9" id="KW-0671">Queuosine biosynthesis</keyword>
<dbReference type="PIRSF" id="PIRSF006113">
    <property type="entry name" value="PTP_synth"/>
    <property type="match status" value="1"/>
</dbReference>
<evidence type="ECO:0000256" key="6">
    <source>
        <dbReference type="ARBA" id="ARBA00022833"/>
    </source>
</evidence>
<dbReference type="PANTHER" id="PTHR12589:SF7">
    <property type="entry name" value="6-PYRUVOYL TETRAHYDROBIOPTERIN SYNTHASE"/>
    <property type="match status" value="1"/>
</dbReference>
<comment type="similarity">
    <text evidence="2 9">Belongs to the PTPS family. QueD subfamily.</text>
</comment>
<dbReference type="FunFam" id="3.30.479.10:FF:000001">
    <property type="entry name" value="6-carboxy-5,6,7,8-tetrahydropterin synthase"/>
    <property type="match status" value="1"/>
</dbReference>
<comment type="catalytic activity">
    <reaction evidence="8 9">
        <text>7,8-dihydroneopterin 3'-triphosphate + H2O = 6-carboxy-5,6,7,8-tetrahydropterin + triphosphate + acetaldehyde + 2 H(+)</text>
        <dbReference type="Rhea" id="RHEA:27966"/>
        <dbReference type="ChEBI" id="CHEBI:15343"/>
        <dbReference type="ChEBI" id="CHEBI:15377"/>
        <dbReference type="ChEBI" id="CHEBI:15378"/>
        <dbReference type="ChEBI" id="CHEBI:18036"/>
        <dbReference type="ChEBI" id="CHEBI:58462"/>
        <dbReference type="ChEBI" id="CHEBI:61032"/>
        <dbReference type="EC" id="4.1.2.50"/>
    </reaction>
</comment>
<dbReference type="UniPathway" id="UPA00391"/>
<dbReference type="SUPFAM" id="SSF55620">
    <property type="entry name" value="Tetrahydrobiopterin biosynthesis enzymes-like"/>
    <property type="match status" value="1"/>
</dbReference>
<evidence type="ECO:0000313" key="13">
    <source>
        <dbReference type="Proteomes" id="UP000294338"/>
    </source>
</evidence>
<dbReference type="EC" id="4.-.-.-" evidence="9"/>
<evidence type="ECO:0000313" key="12">
    <source>
        <dbReference type="EMBL" id="VFP80712.1"/>
    </source>
</evidence>
<dbReference type="Proteomes" id="UP000294338">
    <property type="component" value="Chromosome 1"/>
</dbReference>
<dbReference type="Pfam" id="PF01242">
    <property type="entry name" value="PTPS"/>
    <property type="match status" value="1"/>
</dbReference>
<gene>
    <name evidence="12" type="primary">queD</name>
    <name evidence="12" type="ORF">ERCISPPS3390_598</name>
</gene>
<organism evidence="12 13">
    <name type="scientific">Candidatus Erwinia haradaeae</name>
    <dbReference type="NCBI Taxonomy" id="1922217"/>
    <lineage>
        <taxon>Bacteria</taxon>
        <taxon>Pseudomonadati</taxon>
        <taxon>Pseudomonadota</taxon>
        <taxon>Gammaproteobacteria</taxon>
        <taxon>Enterobacterales</taxon>
        <taxon>Erwiniaceae</taxon>
        <taxon>Erwinia</taxon>
    </lineage>
</organism>
<keyword evidence="6 9" id="KW-0862">Zinc</keyword>
<comment type="cofactor">
    <cofactor evidence="9 11">
        <name>Zn(2+)</name>
        <dbReference type="ChEBI" id="CHEBI:29105"/>
    </cofactor>
    <text evidence="9 11">Binds 1 zinc ion per subunit.</text>
</comment>
<keyword evidence="4 9" id="KW-0479">Metal-binding</keyword>
<keyword evidence="7 9" id="KW-0456">Lyase</keyword>
<evidence type="ECO:0000256" key="1">
    <source>
        <dbReference type="ARBA" id="ARBA00005061"/>
    </source>
</evidence>
<feature type="binding site" evidence="11">
    <location>
        <position position="14"/>
    </location>
    <ligand>
        <name>Zn(2+)</name>
        <dbReference type="ChEBI" id="CHEBI:29105"/>
    </ligand>
</feature>
<feature type="active site" description="Proton acceptor" evidence="10">
    <location>
        <position position="25"/>
    </location>
</feature>
<evidence type="ECO:0000256" key="11">
    <source>
        <dbReference type="PIRSR" id="PIRSR006113-2"/>
    </source>
</evidence>
<dbReference type="GO" id="GO:0046872">
    <property type="term" value="F:metal ion binding"/>
    <property type="evidence" value="ECO:0007669"/>
    <property type="project" value="UniProtKB-KW"/>
</dbReference>
<accession>A0A451D4Q2</accession>
<evidence type="ECO:0000256" key="3">
    <source>
        <dbReference type="ARBA" id="ARBA00018141"/>
    </source>
</evidence>
<proteinExistence type="inferred from homology"/>
<evidence type="ECO:0000256" key="4">
    <source>
        <dbReference type="ARBA" id="ARBA00022723"/>
    </source>
</evidence>
<evidence type="ECO:0000256" key="8">
    <source>
        <dbReference type="ARBA" id="ARBA00048807"/>
    </source>
</evidence>
<dbReference type="GO" id="GO:0008616">
    <property type="term" value="P:tRNA queuosine(34) biosynthetic process"/>
    <property type="evidence" value="ECO:0007669"/>
    <property type="project" value="UniProtKB-KW"/>
</dbReference>
<feature type="binding site" evidence="11">
    <location>
        <position position="29"/>
    </location>
    <ligand>
        <name>Zn(2+)</name>
        <dbReference type="ChEBI" id="CHEBI:29105"/>
    </ligand>
</feature>
<sequence>MITLFKDFKFEAAHYLPYVPNGHKCGNLHGHSFAVRLEVTAEINPHTGWVMDFSDIKLAFKPLYTQLDHANLNQIPGLENPTSEVLAVWIGEKIKLALPALSAVTVQETCNSGCIYRI</sequence>
<dbReference type="NCBIfam" id="TIGR03367">
    <property type="entry name" value="queuosine_QueD"/>
    <property type="match status" value="1"/>
</dbReference>
<protein>
    <recommendedName>
        <fullName evidence="3 9">6-carboxy-5,6,7,8-tetrahydropterin synthase</fullName>
        <ecNumber evidence="9">4.-.-.-</ecNumber>
    </recommendedName>
</protein>
<evidence type="ECO:0000256" key="2">
    <source>
        <dbReference type="ARBA" id="ARBA00008900"/>
    </source>
</evidence>
<evidence type="ECO:0000256" key="9">
    <source>
        <dbReference type="PIRNR" id="PIRNR006113"/>
    </source>
</evidence>
<dbReference type="EMBL" id="LR217705">
    <property type="protein sequence ID" value="VFP80712.1"/>
    <property type="molecule type" value="Genomic_DNA"/>
</dbReference>
<feature type="active site" description="Charge relay system" evidence="10">
    <location>
        <position position="108"/>
    </location>
</feature>
<feature type="active site" description="Charge relay system" evidence="10">
    <location>
        <position position="69"/>
    </location>
</feature>
<dbReference type="InterPro" id="IPR007115">
    <property type="entry name" value="6-PTP_synth/QueD"/>
</dbReference>
<feature type="binding site" evidence="11">
    <location>
        <position position="31"/>
    </location>
    <ligand>
        <name>Zn(2+)</name>
        <dbReference type="ChEBI" id="CHEBI:29105"/>
    </ligand>
</feature>
<evidence type="ECO:0000256" key="10">
    <source>
        <dbReference type="PIRSR" id="PIRSR006113-1"/>
    </source>
</evidence>
<evidence type="ECO:0000256" key="5">
    <source>
        <dbReference type="ARBA" id="ARBA00022785"/>
    </source>
</evidence>
<dbReference type="Gene3D" id="3.30.479.10">
    <property type="entry name" value="6-pyruvoyl tetrahydropterin synthase/QueD"/>
    <property type="match status" value="1"/>
</dbReference>
<evidence type="ECO:0000256" key="7">
    <source>
        <dbReference type="ARBA" id="ARBA00023239"/>
    </source>
</evidence>
<comment type="pathway">
    <text evidence="1 9">Purine metabolism; 7-cyano-7-deazaguanine biosynthesis.</text>
</comment>
<dbReference type="PANTHER" id="PTHR12589">
    <property type="entry name" value="PYRUVOYL TETRAHYDROBIOPTERIN SYNTHASE"/>
    <property type="match status" value="1"/>
</dbReference>